<dbReference type="InterPro" id="IPR051219">
    <property type="entry name" value="Heterochromatin_chromo-domain"/>
</dbReference>
<dbReference type="InParanoid" id="A0A482X3W8"/>
<dbReference type="Proteomes" id="UP000291343">
    <property type="component" value="Unassembled WGS sequence"/>
</dbReference>
<feature type="region of interest" description="Disordered" evidence="7">
    <location>
        <begin position="261"/>
        <end position="285"/>
    </location>
</feature>
<dbReference type="PANTHER" id="PTHR22812">
    <property type="entry name" value="CHROMOBOX PROTEIN"/>
    <property type="match status" value="1"/>
</dbReference>
<keyword evidence="2" id="KW-0479">Metal-binding</keyword>
<dbReference type="PROSITE" id="PS01359">
    <property type="entry name" value="ZF_PHD_1"/>
    <property type="match status" value="1"/>
</dbReference>
<comment type="caution">
    <text evidence="10">The sequence shown here is derived from an EMBL/GenBank/DDBJ whole genome shotgun (WGS) entry which is preliminary data.</text>
</comment>
<sequence length="357" mass="40020">MEQFQCGKCEKDVPFGDKAMFCEGLCEQWYHIDCVKMPEVRYLELQKDAENRWRCPTCDTEPFLTICRDIKYLQSVIFSISSKAPLSTLENIHSELKTFIVAITVRNENVLEDVEDEMSNNNVGETPFNDEEYQSNMNIHDTIGIICKKNKKSTHGSADKYQPAMDVERKTPSGKLLQPCSIIISETPDIFDEDEICCKQSPSSVSNNSELIMEEIEETGETLSAETSASKTDIPIADQQEAIAEENADPDHQQVGLTAESAAQVDSAVPTSKSKSAAGEPVATGGTGEYEVEDILDHMKVHDKTLFLVKWKNYGHESNSWECREDLTNCKLAISKYFRRALINYENALNNQGGGLE</sequence>
<dbReference type="CDD" id="cd00024">
    <property type="entry name" value="CD_CSD"/>
    <property type="match status" value="1"/>
</dbReference>
<dbReference type="Gene3D" id="2.40.50.40">
    <property type="match status" value="1"/>
</dbReference>
<evidence type="ECO:0000313" key="10">
    <source>
        <dbReference type="EMBL" id="RZF40080.1"/>
    </source>
</evidence>
<dbReference type="InterPro" id="IPR019787">
    <property type="entry name" value="Znf_PHD-finger"/>
</dbReference>
<dbReference type="PROSITE" id="PS50013">
    <property type="entry name" value="CHROMO_2"/>
    <property type="match status" value="1"/>
</dbReference>
<dbReference type="SMART" id="SM00298">
    <property type="entry name" value="CHROMO"/>
    <property type="match status" value="1"/>
</dbReference>
<dbReference type="InterPro" id="IPR000953">
    <property type="entry name" value="Chromo/chromo_shadow_dom"/>
</dbReference>
<evidence type="ECO:0000256" key="4">
    <source>
        <dbReference type="ARBA" id="ARBA00022833"/>
    </source>
</evidence>
<comment type="subcellular location">
    <subcellularLocation>
        <location evidence="1">Nucleus</location>
    </subcellularLocation>
</comment>
<evidence type="ECO:0000259" key="9">
    <source>
        <dbReference type="PROSITE" id="PS50016"/>
    </source>
</evidence>
<keyword evidence="4" id="KW-0862">Zinc</keyword>
<dbReference type="InterPro" id="IPR011011">
    <property type="entry name" value="Znf_FYVE_PHD"/>
</dbReference>
<feature type="domain" description="Chromo" evidence="8">
    <location>
        <begin position="290"/>
        <end position="349"/>
    </location>
</feature>
<dbReference type="SUPFAM" id="SSF57903">
    <property type="entry name" value="FYVE/PHD zinc finger"/>
    <property type="match status" value="1"/>
</dbReference>
<evidence type="ECO:0000256" key="2">
    <source>
        <dbReference type="ARBA" id="ARBA00022723"/>
    </source>
</evidence>
<dbReference type="InterPro" id="IPR019786">
    <property type="entry name" value="Zinc_finger_PHD-type_CS"/>
</dbReference>
<name>A0A482X3W8_LAOST</name>
<dbReference type="Gene3D" id="3.30.40.10">
    <property type="entry name" value="Zinc/RING finger domain, C3HC4 (zinc finger)"/>
    <property type="match status" value="1"/>
</dbReference>
<evidence type="ECO:0000256" key="5">
    <source>
        <dbReference type="ARBA" id="ARBA00023242"/>
    </source>
</evidence>
<dbReference type="SMR" id="A0A482X3W8"/>
<keyword evidence="3 6" id="KW-0863">Zinc-finger</keyword>
<dbReference type="STRING" id="195883.A0A482X3W8"/>
<dbReference type="Pfam" id="PF00385">
    <property type="entry name" value="Chromo"/>
    <property type="match status" value="1"/>
</dbReference>
<keyword evidence="11" id="KW-1185">Reference proteome</keyword>
<evidence type="ECO:0000256" key="3">
    <source>
        <dbReference type="ARBA" id="ARBA00022771"/>
    </source>
</evidence>
<dbReference type="Pfam" id="PF00628">
    <property type="entry name" value="PHD"/>
    <property type="match status" value="1"/>
</dbReference>
<protein>
    <recommendedName>
        <fullName evidence="12">PHD-type domain-containing protein</fullName>
    </recommendedName>
</protein>
<dbReference type="SMART" id="SM00249">
    <property type="entry name" value="PHD"/>
    <property type="match status" value="1"/>
</dbReference>
<dbReference type="PROSITE" id="PS50016">
    <property type="entry name" value="ZF_PHD_2"/>
    <property type="match status" value="1"/>
</dbReference>
<dbReference type="SUPFAM" id="SSF54160">
    <property type="entry name" value="Chromo domain-like"/>
    <property type="match status" value="1"/>
</dbReference>
<dbReference type="InterPro" id="IPR016197">
    <property type="entry name" value="Chromo-like_dom_sf"/>
</dbReference>
<evidence type="ECO:0000313" key="11">
    <source>
        <dbReference type="Proteomes" id="UP000291343"/>
    </source>
</evidence>
<proteinExistence type="predicted"/>
<reference evidence="10 11" key="1">
    <citation type="journal article" date="2017" name="Gigascience">
        <title>Genome sequence of the small brown planthopper, Laodelphax striatellus.</title>
        <authorList>
            <person name="Zhu J."/>
            <person name="Jiang F."/>
            <person name="Wang X."/>
            <person name="Yang P."/>
            <person name="Bao Y."/>
            <person name="Zhao W."/>
            <person name="Wang W."/>
            <person name="Lu H."/>
            <person name="Wang Q."/>
            <person name="Cui N."/>
            <person name="Li J."/>
            <person name="Chen X."/>
            <person name="Luo L."/>
            <person name="Yu J."/>
            <person name="Kang L."/>
            <person name="Cui F."/>
        </authorList>
    </citation>
    <scope>NUCLEOTIDE SEQUENCE [LARGE SCALE GENOMIC DNA]</scope>
    <source>
        <strain evidence="10">Lst14</strain>
    </source>
</reference>
<dbReference type="AlphaFoldDB" id="A0A482X3W8"/>
<evidence type="ECO:0000256" key="1">
    <source>
        <dbReference type="ARBA" id="ARBA00004123"/>
    </source>
</evidence>
<feature type="domain" description="PHD-type" evidence="9">
    <location>
        <begin position="3"/>
        <end position="61"/>
    </location>
</feature>
<dbReference type="FunCoup" id="A0A482X3W8">
    <property type="interactions" value="3"/>
</dbReference>
<dbReference type="GO" id="GO:0008270">
    <property type="term" value="F:zinc ion binding"/>
    <property type="evidence" value="ECO:0007669"/>
    <property type="project" value="UniProtKB-KW"/>
</dbReference>
<dbReference type="GO" id="GO:0005634">
    <property type="term" value="C:nucleus"/>
    <property type="evidence" value="ECO:0007669"/>
    <property type="project" value="UniProtKB-SubCell"/>
</dbReference>
<dbReference type="InterPro" id="IPR013083">
    <property type="entry name" value="Znf_RING/FYVE/PHD"/>
</dbReference>
<dbReference type="InterPro" id="IPR023780">
    <property type="entry name" value="Chromo_domain"/>
</dbReference>
<dbReference type="GO" id="GO:0005694">
    <property type="term" value="C:chromosome"/>
    <property type="evidence" value="ECO:0007669"/>
    <property type="project" value="UniProtKB-ARBA"/>
</dbReference>
<evidence type="ECO:0000256" key="7">
    <source>
        <dbReference type="SAM" id="MobiDB-lite"/>
    </source>
</evidence>
<dbReference type="OrthoDB" id="5376140at2759"/>
<evidence type="ECO:0008006" key="12">
    <source>
        <dbReference type="Google" id="ProtNLM"/>
    </source>
</evidence>
<keyword evidence="5" id="KW-0539">Nucleus</keyword>
<organism evidence="10 11">
    <name type="scientific">Laodelphax striatellus</name>
    <name type="common">Small brown planthopper</name>
    <name type="synonym">Delphax striatella</name>
    <dbReference type="NCBI Taxonomy" id="195883"/>
    <lineage>
        <taxon>Eukaryota</taxon>
        <taxon>Metazoa</taxon>
        <taxon>Ecdysozoa</taxon>
        <taxon>Arthropoda</taxon>
        <taxon>Hexapoda</taxon>
        <taxon>Insecta</taxon>
        <taxon>Pterygota</taxon>
        <taxon>Neoptera</taxon>
        <taxon>Paraneoptera</taxon>
        <taxon>Hemiptera</taxon>
        <taxon>Auchenorrhyncha</taxon>
        <taxon>Fulgoroidea</taxon>
        <taxon>Delphacidae</taxon>
        <taxon>Criomorphinae</taxon>
        <taxon>Laodelphax</taxon>
    </lineage>
</organism>
<accession>A0A482X3W8</accession>
<gene>
    <name evidence="10" type="ORF">LSTR_LSTR002483</name>
</gene>
<evidence type="ECO:0000259" key="8">
    <source>
        <dbReference type="PROSITE" id="PS50013"/>
    </source>
</evidence>
<dbReference type="InterPro" id="IPR001965">
    <property type="entry name" value="Znf_PHD"/>
</dbReference>
<dbReference type="EMBL" id="QKKF02019433">
    <property type="protein sequence ID" value="RZF40080.1"/>
    <property type="molecule type" value="Genomic_DNA"/>
</dbReference>
<evidence type="ECO:0000256" key="6">
    <source>
        <dbReference type="PROSITE-ProRule" id="PRU00146"/>
    </source>
</evidence>